<reference evidence="2 3" key="1">
    <citation type="submission" date="2019-10" db="EMBL/GenBank/DDBJ databases">
        <title>Alcanivorax sp.PA15-N-34 draft genome sequence.</title>
        <authorList>
            <person name="Liao X."/>
            <person name="Shao Z."/>
        </authorList>
    </citation>
    <scope>NUCLEOTIDE SEQUENCE [LARGE SCALE GENOMIC DNA]</scope>
    <source>
        <strain evidence="2 3">PA15-N-34</strain>
    </source>
</reference>
<dbReference type="InterPro" id="IPR038404">
    <property type="entry name" value="TRAP_DctP_sf"/>
</dbReference>
<dbReference type="Pfam" id="PF19582">
    <property type="entry name" value="AdeT1_2"/>
    <property type="match status" value="1"/>
</dbReference>
<sequence length="393" mass="43738">MRTEITMHKHLSLFLAMSLLCSLVSAANLTDAQKEKLQQLVPGTTLSDSTMEQMADVFYTREMPVRDRLKAISKLVGLDQMPKGATFSRTICIWDIAGRNGPVFNAAMEQRALATEYGIDLKMEPYTSETVMVEEFKAGRCDAALMSGLRARQFNLYSGSVDAIGAVPDQKHMHTLLQVMAHPKQAGYMVQGDYVVMGVYPAGAAHIFVNDRSISSLAKAAGHRVAVLDYDETQAEMVASIGATPVSTDIVSAPNKFNNGQIDILPAPLIAYELLELYKGMQPDGGIVDFPLTQLTMQLIGRLDKFPNEVAQLIREASFEAYPQVIDRLNLEIDRVPQKWMIPIPDKDKQEYEVMMGEARKALRERGYYSADMLGLQRKIRCKFDPARAECSQ</sequence>
<comment type="caution">
    <text evidence="2">The sequence shown here is derived from an EMBL/GenBank/DDBJ whole genome shotgun (WGS) entry which is preliminary data.</text>
</comment>
<name>A0A6N7LWJ4_9GAMM</name>
<keyword evidence="1" id="KW-0732">Signal</keyword>
<evidence type="ECO:0000313" key="2">
    <source>
        <dbReference type="EMBL" id="MQX53445.1"/>
    </source>
</evidence>
<dbReference type="Proteomes" id="UP000469421">
    <property type="component" value="Unassembled WGS sequence"/>
</dbReference>
<dbReference type="Gene3D" id="3.40.190.170">
    <property type="entry name" value="Bacterial extracellular solute-binding protein, family 7"/>
    <property type="match status" value="1"/>
</dbReference>
<dbReference type="AlphaFoldDB" id="A0A6N7LWJ4"/>
<feature type="chain" id="PRO_5026775585" evidence="1">
    <location>
        <begin position="27"/>
        <end position="393"/>
    </location>
</feature>
<dbReference type="InterPro" id="IPR045758">
    <property type="entry name" value="AdeT1/2"/>
</dbReference>
<proteinExistence type="predicted"/>
<gene>
    <name evidence="2" type="ORF">GFN93_09305</name>
</gene>
<evidence type="ECO:0000313" key="3">
    <source>
        <dbReference type="Proteomes" id="UP000469421"/>
    </source>
</evidence>
<organism evidence="2 3">
    <name type="scientific">Alcanivorax sediminis</name>
    <dbReference type="NCBI Taxonomy" id="2663008"/>
    <lineage>
        <taxon>Bacteria</taxon>
        <taxon>Pseudomonadati</taxon>
        <taxon>Pseudomonadota</taxon>
        <taxon>Gammaproteobacteria</taxon>
        <taxon>Oceanospirillales</taxon>
        <taxon>Alcanivoracaceae</taxon>
        <taxon>Alcanivorax</taxon>
    </lineage>
</organism>
<accession>A0A6N7LWJ4</accession>
<protein>
    <submittedName>
        <fullName evidence="2">Uncharacterized protein</fullName>
    </submittedName>
</protein>
<dbReference type="EMBL" id="WIRE01000001">
    <property type="protein sequence ID" value="MQX53445.1"/>
    <property type="molecule type" value="Genomic_DNA"/>
</dbReference>
<keyword evidence="3" id="KW-1185">Reference proteome</keyword>
<evidence type="ECO:0000256" key="1">
    <source>
        <dbReference type="SAM" id="SignalP"/>
    </source>
</evidence>
<feature type="signal peptide" evidence="1">
    <location>
        <begin position="1"/>
        <end position="26"/>
    </location>
</feature>